<keyword evidence="3" id="KW-1185">Reference proteome</keyword>
<protein>
    <submittedName>
        <fullName evidence="2">Uncharacterized protein</fullName>
    </submittedName>
</protein>
<gene>
    <name evidence="2" type="ORF">FPE_LOCUS14336</name>
</gene>
<accession>A0AAD1ZBS8</accession>
<name>A0AAD1ZBS8_9LAMI</name>
<dbReference type="Proteomes" id="UP000834106">
    <property type="component" value="Chromosome 8"/>
</dbReference>
<feature type="region of interest" description="Disordered" evidence="1">
    <location>
        <begin position="94"/>
        <end position="173"/>
    </location>
</feature>
<feature type="compositionally biased region" description="Acidic residues" evidence="1">
    <location>
        <begin position="94"/>
        <end position="108"/>
    </location>
</feature>
<feature type="compositionally biased region" description="Low complexity" evidence="1">
    <location>
        <begin position="132"/>
        <end position="142"/>
    </location>
</feature>
<evidence type="ECO:0000256" key="1">
    <source>
        <dbReference type="SAM" id="MobiDB-lite"/>
    </source>
</evidence>
<feature type="compositionally biased region" description="Low complexity" evidence="1">
    <location>
        <begin position="152"/>
        <end position="167"/>
    </location>
</feature>
<organism evidence="2 3">
    <name type="scientific">Fraxinus pennsylvanica</name>
    <dbReference type="NCBI Taxonomy" id="56036"/>
    <lineage>
        <taxon>Eukaryota</taxon>
        <taxon>Viridiplantae</taxon>
        <taxon>Streptophyta</taxon>
        <taxon>Embryophyta</taxon>
        <taxon>Tracheophyta</taxon>
        <taxon>Spermatophyta</taxon>
        <taxon>Magnoliopsida</taxon>
        <taxon>eudicotyledons</taxon>
        <taxon>Gunneridae</taxon>
        <taxon>Pentapetalae</taxon>
        <taxon>asterids</taxon>
        <taxon>lamiids</taxon>
        <taxon>Lamiales</taxon>
        <taxon>Oleaceae</taxon>
        <taxon>Oleeae</taxon>
        <taxon>Fraxinus</taxon>
    </lineage>
</organism>
<evidence type="ECO:0000313" key="2">
    <source>
        <dbReference type="EMBL" id="CAI9766906.1"/>
    </source>
</evidence>
<evidence type="ECO:0000313" key="3">
    <source>
        <dbReference type="Proteomes" id="UP000834106"/>
    </source>
</evidence>
<sequence>MEESVFIIKLRRKTAKNSPILNLTFSLYSDIAQLHMKGTAEMFNVTECTRNIRHVPHIGAGASSSFSVPLSSSFFCFNHIFLNNINIPHQTDTDDEIADVDASDDEAENNGQNAVEALRAQVNAEGEDHTSSSRSSGSESRGIGSGSGSESGSGSRSSSSDSESSDGNSVNSI</sequence>
<dbReference type="EMBL" id="OU503043">
    <property type="protein sequence ID" value="CAI9766906.1"/>
    <property type="molecule type" value="Genomic_DNA"/>
</dbReference>
<dbReference type="AlphaFoldDB" id="A0AAD1ZBS8"/>
<reference evidence="2" key="1">
    <citation type="submission" date="2023-05" db="EMBL/GenBank/DDBJ databases">
        <authorList>
            <person name="Huff M."/>
        </authorList>
    </citation>
    <scope>NUCLEOTIDE SEQUENCE</scope>
</reference>
<proteinExistence type="predicted"/>